<dbReference type="Proteomes" id="UP000829447">
    <property type="component" value="Linkage Group LG12"/>
</dbReference>
<gene>
    <name evidence="1" type="ORF">PGIGA_G00036160</name>
</gene>
<protein>
    <submittedName>
        <fullName evidence="1">Uncharacterized protein</fullName>
    </submittedName>
</protein>
<sequence>MAGNEIGHKTSTEIEHPTLRPDQHESDRSGIIIQLTGTKGEWDSLDDSDLTVTLNRNNQEFLKLKPASSDMQTDKDKEWALHSPVFHVPLSPSSPGSLGDCSSSSLGFLSPSRQPLGSLVKSLSTELELKDTSSLKPRPFISLVKSISTELSRSSPEVSQSKSDSKLSLHLWTQLTQSKGHNGDSRTAPSSPVVLSPTEAKTGFFKAELEDTCRKLTEAMHEPLSVFSKIMREDSTGRLKHQKSTSSIDSFYSKGLGRSSGELSVTETPMQSCKKVECEELAVSNQPVRPYRKCIHCRSCHSHSHLSKLEGEEPTEICTNEDAVHDINVTNKSDLAAEHVSEQPCSPVPGMGLGCVAVLSYCYFILPLSSYWSGMFVGLAFGFMLGLLLIRLGLTRHPYSGPSARFNQDTYDWIQGESKKTTLKGWINEMYAYDPETYHPSLMHSVYATLEGPCIRLDYPRIKIPRWATFNEPFYDQSFTHSRRFHLDGSKVFLLPPTLARKRVWNRKYPICITVARAEELTEEVEDQQDPHFNEKSALSPSKTNHNTTLYLFARTGREKEEWFHHLCAASMYRNEGQYESDMSVMQEEKSSSSVQVTGSTENISSMSTYDYTTYIADLISSGLGRSSQCFCHNSKQGSPTKKDQNICHHGEGMQPVWINALIGRIFWDFLCEKYWSDQVAHKIQRKLSKIRLPYFMDELTVTELSMGSGMPQITGLFQPQVDARGLWLHLNIEYTGALQMTLETKINLSKLGKEEALKAVKEMQTYHVRSTRSKLAVLADSDEESSSAGSSDEEEVPSTDPQETQGEKGTIPGAESGLTGGSTGRRILRLVDKIAKSKYFQKATENEYIKKKIEEMSNTPLLLTVEVKEFSGELAINIPPPPTDRIWYSFCVPPKLDLRVQPKLGEREVTFCHVTEWIEKKLQDEFQKVFVLPNMDDIYLPLMNSALESQPAPQHSPAQPSHCSALGSSETGSMNHSFPLE</sequence>
<dbReference type="EMBL" id="CM040465">
    <property type="protein sequence ID" value="MCI4384220.1"/>
    <property type="molecule type" value="Genomic_DNA"/>
</dbReference>
<organism evidence="1 2">
    <name type="scientific">Pangasianodon gigas</name>
    <name type="common">Mekong giant catfish</name>
    <name type="synonym">Pangasius gigas</name>
    <dbReference type="NCBI Taxonomy" id="30993"/>
    <lineage>
        <taxon>Eukaryota</taxon>
        <taxon>Metazoa</taxon>
        <taxon>Chordata</taxon>
        <taxon>Craniata</taxon>
        <taxon>Vertebrata</taxon>
        <taxon>Euteleostomi</taxon>
        <taxon>Actinopterygii</taxon>
        <taxon>Neopterygii</taxon>
        <taxon>Teleostei</taxon>
        <taxon>Ostariophysi</taxon>
        <taxon>Siluriformes</taxon>
        <taxon>Pangasiidae</taxon>
        <taxon>Pangasianodon</taxon>
    </lineage>
</organism>
<evidence type="ECO:0000313" key="2">
    <source>
        <dbReference type="Proteomes" id="UP000829447"/>
    </source>
</evidence>
<comment type="caution">
    <text evidence="1">The sequence shown here is derived from an EMBL/GenBank/DDBJ whole genome shotgun (WGS) entry which is preliminary data.</text>
</comment>
<accession>A0ACC5X047</accession>
<reference evidence="1 2" key="1">
    <citation type="journal article" date="2022" name="bioRxiv">
        <title>An ancient truncated duplication of the anti-Mullerian hormone receptor type 2 gene is a potential conserved master sex determinant in the Pangasiidae catfish family.</title>
        <authorList>
            <person name="Wen M."/>
            <person name="Pan Q."/>
            <person name="Jouanno E."/>
            <person name="Montfort J."/>
            <person name="Zahm M."/>
            <person name="Cabau C."/>
            <person name="Klopp C."/>
            <person name="Iampietro C."/>
            <person name="Roques C."/>
            <person name="Bouchez O."/>
            <person name="Castinel A."/>
            <person name="Donnadieu C."/>
            <person name="Parrinello H."/>
            <person name="Poncet C."/>
            <person name="Belmonte E."/>
            <person name="Gautier V."/>
            <person name="Avarre J.-C."/>
            <person name="Dugue R."/>
            <person name="Gustiano R."/>
            <person name="Ha T.T.T."/>
            <person name="Campet M."/>
            <person name="Sriphairoj K."/>
            <person name="Ribolli J."/>
            <person name="de Almeida F.L."/>
            <person name="Desvignes T."/>
            <person name="Postlethwait J.H."/>
            <person name="Bucao C.F."/>
            <person name="Robinson-Rechavi M."/>
            <person name="Bobe J."/>
            <person name="Herpin A."/>
            <person name="Guiguen Y."/>
        </authorList>
    </citation>
    <scope>NUCLEOTIDE SEQUENCE [LARGE SCALE GENOMIC DNA]</scope>
    <source>
        <strain evidence="1">YG-Dec2019</strain>
    </source>
</reference>
<evidence type="ECO:0000313" key="1">
    <source>
        <dbReference type="EMBL" id="MCI4384220.1"/>
    </source>
</evidence>
<proteinExistence type="predicted"/>
<keyword evidence="2" id="KW-1185">Reference proteome</keyword>
<name>A0ACC5X047_PANGG</name>